<evidence type="ECO:0000313" key="2">
    <source>
        <dbReference type="EMBL" id="CAH7687646.1"/>
    </source>
</evidence>
<keyword evidence="3" id="KW-1185">Reference proteome</keyword>
<dbReference type="Proteomes" id="UP001153365">
    <property type="component" value="Unassembled WGS sequence"/>
</dbReference>
<gene>
    <name evidence="2" type="ORF">PPACK8108_LOCUS22456</name>
</gene>
<accession>A0AAV0BNP5</accession>
<name>A0AAV0BNP5_PHAPC</name>
<reference evidence="2" key="1">
    <citation type="submission" date="2022-06" db="EMBL/GenBank/DDBJ databases">
        <authorList>
            <consortium name="SYNGENTA / RWTH Aachen University"/>
        </authorList>
    </citation>
    <scope>NUCLEOTIDE SEQUENCE</scope>
</reference>
<dbReference type="EMBL" id="CALTRL010005896">
    <property type="protein sequence ID" value="CAH7687646.1"/>
    <property type="molecule type" value="Genomic_DNA"/>
</dbReference>
<keyword evidence="1" id="KW-0732">Signal</keyword>
<proteinExistence type="predicted"/>
<dbReference type="AlphaFoldDB" id="A0AAV0BNP5"/>
<sequence length="220" mass="25492">MKVCSKNFFFIFLIRFAVVRGGFIGRDINVVQHGPSIDRSPCKSIEQDFQAMNSDDKTSKHQETNQLAHHELNDIASFEHIEPKKYNHQILNGLRKQKMAHKNREESEFDSRRKEISKNWKNSYKNLLTNQKSALKHSKGLNKFEKMDLLLTDQTSFLRELGSPSINPDAEISDSQVKNPILEMLAEDDTLGGESYHSYIKSHINRAKKNVYINEEEKPE</sequence>
<organism evidence="2 3">
    <name type="scientific">Phakopsora pachyrhizi</name>
    <name type="common">Asian soybean rust disease fungus</name>
    <dbReference type="NCBI Taxonomy" id="170000"/>
    <lineage>
        <taxon>Eukaryota</taxon>
        <taxon>Fungi</taxon>
        <taxon>Dikarya</taxon>
        <taxon>Basidiomycota</taxon>
        <taxon>Pucciniomycotina</taxon>
        <taxon>Pucciniomycetes</taxon>
        <taxon>Pucciniales</taxon>
        <taxon>Phakopsoraceae</taxon>
        <taxon>Phakopsora</taxon>
    </lineage>
</organism>
<comment type="caution">
    <text evidence="2">The sequence shown here is derived from an EMBL/GenBank/DDBJ whole genome shotgun (WGS) entry which is preliminary data.</text>
</comment>
<feature type="chain" id="PRO_5043964780" evidence="1">
    <location>
        <begin position="22"/>
        <end position="220"/>
    </location>
</feature>
<feature type="signal peptide" evidence="1">
    <location>
        <begin position="1"/>
        <end position="21"/>
    </location>
</feature>
<evidence type="ECO:0000256" key="1">
    <source>
        <dbReference type="SAM" id="SignalP"/>
    </source>
</evidence>
<evidence type="ECO:0000313" key="3">
    <source>
        <dbReference type="Proteomes" id="UP001153365"/>
    </source>
</evidence>
<protein>
    <submittedName>
        <fullName evidence="2">Expressed protein</fullName>
    </submittedName>
</protein>